<dbReference type="GO" id="GO:0070125">
    <property type="term" value="P:mitochondrial translational elongation"/>
    <property type="evidence" value="ECO:0007669"/>
    <property type="project" value="TreeGrafter"/>
</dbReference>
<evidence type="ECO:0000259" key="4">
    <source>
        <dbReference type="Pfam" id="PF00889"/>
    </source>
</evidence>
<dbReference type="AlphaFoldDB" id="A0A1B6F122"/>
<comment type="similarity">
    <text evidence="1">Belongs to the EF-Ts family.</text>
</comment>
<dbReference type="InterPro" id="IPR009060">
    <property type="entry name" value="UBA-like_sf"/>
</dbReference>
<dbReference type="SUPFAM" id="SSF46934">
    <property type="entry name" value="UBA-like"/>
    <property type="match status" value="1"/>
</dbReference>
<feature type="domain" description="Translation elongation factor EFTs/EF1B dimerisation" evidence="4">
    <location>
        <begin position="65"/>
        <end position="218"/>
    </location>
</feature>
<dbReference type="GO" id="GO:0003746">
    <property type="term" value="F:translation elongation factor activity"/>
    <property type="evidence" value="ECO:0007669"/>
    <property type="project" value="UniProtKB-KW"/>
</dbReference>
<dbReference type="Gene3D" id="1.10.8.10">
    <property type="entry name" value="DNA helicase RuvA subunit, C-terminal domain"/>
    <property type="match status" value="1"/>
</dbReference>
<proteinExistence type="inferred from homology"/>
<evidence type="ECO:0000313" key="5">
    <source>
        <dbReference type="EMBL" id="JAS43885.1"/>
    </source>
</evidence>
<feature type="non-terminal residue" evidence="5">
    <location>
        <position position="1"/>
    </location>
</feature>
<keyword evidence="3" id="KW-0648">Protein biosynthesis</keyword>
<evidence type="ECO:0000256" key="2">
    <source>
        <dbReference type="ARBA" id="ARBA00022768"/>
    </source>
</evidence>
<dbReference type="InterPro" id="IPR036402">
    <property type="entry name" value="EF-Ts_dimer_sf"/>
</dbReference>
<reference evidence="5" key="1">
    <citation type="submission" date="2015-11" db="EMBL/GenBank/DDBJ databases">
        <title>De novo transcriptome assembly of four potential Pierce s Disease insect vectors from Arizona vineyards.</title>
        <authorList>
            <person name="Tassone E.E."/>
        </authorList>
    </citation>
    <scope>NUCLEOTIDE SEQUENCE</scope>
</reference>
<protein>
    <recommendedName>
        <fullName evidence="4">Translation elongation factor EFTs/EF1B dimerisation domain-containing protein</fullName>
    </recommendedName>
</protein>
<dbReference type="Gene3D" id="3.30.479.20">
    <property type="entry name" value="Elongation factor Ts, dimerisation domain"/>
    <property type="match status" value="2"/>
</dbReference>
<dbReference type="CDD" id="cd14275">
    <property type="entry name" value="UBA_EF-Ts"/>
    <property type="match status" value="1"/>
</dbReference>
<dbReference type="Pfam" id="PF00889">
    <property type="entry name" value="EF_TS"/>
    <property type="match status" value="1"/>
</dbReference>
<dbReference type="Pfam" id="PF25025">
    <property type="entry name" value="EF-Ts_N"/>
    <property type="match status" value="1"/>
</dbReference>
<dbReference type="PANTHER" id="PTHR11741:SF0">
    <property type="entry name" value="ELONGATION FACTOR TS, MITOCHONDRIAL"/>
    <property type="match status" value="1"/>
</dbReference>
<dbReference type="InterPro" id="IPR001816">
    <property type="entry name" value="Transl_elong_EFTs/EF1B"/>
</dbReference>
<evidence type="ECO:0000256" key="3">
    <source>
        <dbReference type="ARBA" id="ARBA00022917"/>
    </source>
</evidence>
<sequence length="244" mass="27605">LRKKTGFALNTCKKALEENANDIEKAEKWLKEQSSKMGWLKVSTQPIKKVSEGLIGLKIESSKVVMAEINCDTDFVALTDTFVRLMGSTLDSCHKMLDSAKFLDSYNQIWLNQEQIEDLNDYNGTPLKDHIVETLNKVRENIVVRRAICIQSRTDDISFVGYTHPSQKNNLNNFEYGKFGAVLAYRIDPSSDTSIELAQEIGRELCQHIVGLNPTKIGSIDNDEPNEKAGEESCLIFQKFLHDE</sequence>
<dbReference type="PANTHER" id="PTHR11741">
    <property type="entry name" value="ELONGATION FACTOR TS"/>
    <property type="match status" value="1"/>
</dbReference>
<dbReference type="SUPFAM" id="SSF54713">
    <property type="entry name" value="Elongation factor Ts (EF-Ts), dimerisation domain"/>
    <property type="match status" value="1"/>
</dbReference>
<gene>
    <name evidence="5" type="ORF">g.49744</name>
</gene>
<evidence type="ECO:0000256" key="1">
    <source>
        <dbReference type="ARBA" id="ARBA00005532"/>
    </source>
</evidence>
<dbReference type="GO" id="GO:0005739">
    <property type="term" value="C:mitochondrion"/>
    <property type="evidence" value="ECO:0007669"/>
    <property type="project" value="GOC"/>
</dbReference>
<dbReference type="EMBL" id="GECZ01025884">
    <property type="protein sequence ID" value="JAS43885.1"/>
    <property type="molecule type" value="Transcribed_RNA"/>
</dbReference>
<feature type="non-terminal residue" evidence="5">
    <location>
        <position position="244"/>
    </location>
</feature>
<organism evidence="5">
    <name type="scientific">Cuerna arida</name>
    <dbReference type="NCBI Taxonomy" id="1464854"/>
    <lineage>
        <taxon>Eukaryota</taxon>
        <taxon>Metazoa</taxon>
        <taxon>Ecdysozoa</taxon>
        <taxon>Arthropoda</taxon>
        <taxon>Hexapoda</taxon>
        <taxon>Insecta</taxon>
        <taxon>Pterygota</taxon>
        <taxon>Neoptera</taxon>
        <taxon>Paraneoptera</taxon>
        <taxon>Hemiptera</taxon>
        <taxon>Auchenorrhyncha</taxon>
        <taxon>Membracoidea</taxon>
        <taxon>Cicadellidae</taxon>
        <taxon>Cicadellinae</taxon>
        <taxon>Proconiini</taxon>
        <taxon>Cuerna</taxon>
    </lineage>
</organism>
<keyword evidence="2" id="KW-0251">Elongation factor</keyword>
<dbReference type="InterPro" id="IPR014039">
    <property type="entry name" value="Transl_elong_EFTs/EF1B_dimer"/>
</dbReference>
<dbReference type="HAMAP" id="MF_00050">
    <property type="entry name" value="EF_Ts"/>
    <property type="match status" value="1"/>
</dbReference>
<name>A0A1B6F122_9HEMI</name>
<accession>A0A1B6F122</accession>